<feature type="compositionally biased region" description="Basic residues" evidence="1">
    <location>
        <begin position="513"/>
        <end position="540"/>
    </location>
</feature>
<feature type="compositionally biased region" description="Polar residues" evidence="1">
    <location>
        <begin position="183"/>
        <end position="193"/>
    </location>
</feature>
<dbReference type="RefSeq" id="XP_014565031.1">
    <property type="nucleotide sequence ID" value="XM_014709545.1"/>
</dbReference>
<comment type="caution">
    <text evidence="2">The sequence shown here is derived from an EMBL/GenBank/DDBJ whole genome shotgun (WGS) entry which is preliminary data.</text>
</comment>
<organism evidence="2 3">
    <name type="scientific">Mixia osmundae (strain CBS 9802 / IAM 14324 / JCM 22182 / KY 12970)</name>
    <dbReference type="NCBI Taxonomy" id="764103"/>
    <lineage>
        <taxon>Eukaryota</taxon>
        <taxon>Fungi</taxon>
        <taxon>Dikarya</taxon>
        <taxon>Basidiomycota</taxon>
        <taxon>Pucciniomycotina</taxon>
        <taxon>Mixiomycetes</taxon>
        <taxon>Mixiales</taxon>
        <taxon>Mixiaceae</taxon>
        <taxon>Mixia</taxon>
    </lineage>
</organism>
<dbReference type="InParanoid" id="G7DW38"/>
<feature type="compositionally biased region" description="Basic residues" evidence="1">
    <location>
        <begin position="477"/>
        <end position="487"/>
    </location>
</feature>
<name>G7DW38_MIXOS</name>
<feature type="compositionally biased region" description="Basic residues" evidence="1">
    <location>
        <begin position="45"/>
        <end position="58"/>
    </location>
</feature>
<evidence type="ECO:0000313" key="3">
    <source>
        <dbReference type="Proteomes" id="UP000009131"/>
    </source>
</evidence>
<protein>
    <submittedName>
        <fullName evidence="2">Uncharacterized protein</fullName>
    </submittedName>
</protein>
<gene>
    <name evidence="2" type="primary">Mo01498</name>
    <name evidence="2" type="ORF">E5Q_01498</name>
</gene>
<evidence type="ECO:0000313" key="2">
    <source>
        <dbReference type="EMBL" id="GAA94844.1"/>
    </source>
</evidence>
<keyword evidence="3" id="KW-1185">Reference proteome</keyword>
<dbReference type="AlphaFoldDB" id="G7DW38"/>
<evidence type="ECO:0000256" key="1">
    <source>
        <dbReference type="SAM" id="MobiDB-lite"/>
    </source>
</evidence>
<feature type="compositionally biased region" description="Polar residues" evidence="1">
    <location>
        <begin position="219"/>
        <end position="228"/>
    </location>
</feature>
<feature type="region of interest" description="Disordered" evidence="1">
    <location>
        <begin position="420"/>
        <end position="540"/>
    </location>
</feature>
<dbReference type="Proteomes" id="UP000009131">
    <property type="component" value="Unassembled WGS sequence"/>
</dbReference>
<feature type="compositionally biased region" description="Low complexity" evidence="1">
    <location>
        <begin position="27"/>
        <end position="44"/>
    </location>
</feature>
<sequence length="540" mass="57973">MAAAASSRDSGELELADGTRSSMPVPSTSTGSTDEGSSKGSSHSAHSRQNRRATKRPRLSVPTQDVYDDIDGATRIFMLQSQSERSTALKLARAALLSKPVEPIRGKSHRLMSTDEEDSSGDDVVPLKTTPKRIRPAEITPPPAFSRDLKSSARPAVSAQPADSHTTTITSSSPVQSSQRSSKGTQRTTTLSPQMERDDWRPSVSRARRRASVAAQSSTPTATSQKTTPYVDSTIDLYPLLSPDITLPPPLPQTRLAIATPTKKGKHAHSRSPLVDLSQSSQASVMVLSPGPSLSPRRLKPSDAVAKGKENQGAEARGQCPVCNDCFPVSQLQAHTEAELAMSAALSSEDEYGTGTSAQAAPPPKLVKQSQLAIANDRLAFKPTNVAISPAKGTSVAKLPASRAVRRQITKVTTDDTLLRDLQFSDNDEAPLTPPRPMQRSNKSNAAIAPGQSAEDFMRSALESPLSGVPALSNLSPRKRDRYRAMFKPRGQAERGEDSEDEPPVPKSQASRGKTRMAKPKAYKSWPKARGRGRGTSRRK</sequence>
<accession>G7DW38</accession>
<reference evidence="2 3" key="2">
    <citation type="journal article" date="2012" name="Open Biol.">
        <title>Characteristics of nucleosomes and linker DNA regions on the genome of the basidiomycete Mixia osmundae revealed by mono- and dinucleosome mapping.</title>
        <authorList>
            <person name="Nishida H."/>
            <person name="Kondo S."/>
            <person name="Matsumoto T."/>
            <person name="Suzuki Y."/>
            <person name="Yoshikawa H."/>
            <person name="Taylor T.D."/>
            <person name="Sugiyama J."/>
        </authorList>
    </citation>
    <scope>NUCLEOTIDE SEQUENCE [LARGE SCALE GENOMIC DNA]</scope>
    <source>
        <strain evidence="3">CBS 9802 / IAM 14324 / JCM 22182 / KY 12970</strain>
    </source>
</reference>
<proteinExistence type="predicted"/>
<feature type="region of interest" description="Disordered" evidence="1">
    <location>
        <begin position="1"/>
        <end position="67"/>
    </location>
</feature>
<reference evidence="2 3" key="1">
    <citation type="journal article" date="2011" name="J. Gen. Appl. Microbiol.">
        <title>Draft genome sequencing of the enigmatic basidiomycete Mixia osmundae.</title>
        <authorList>
            <person name="Nishida H."/>
            <person name="Nagatsuka Y."/>
            <person name="Sugiyama J."/>
        </authorList>
    </citation>
    <scope>NUCLEOTIDE SEQUENCE [LARGE SCALE GENOMIC DNA]</scope>
    <source>
        <strain evidence="3">CBS 9802 / IAM 14324 / JCM 22182 / KY 12970</strain>
    </source>
</reference>
<feature type="compositionally biased region" description="Low complexity" evidence="1">
    <location>
        <begin position="166"/>
        <end position="182"/>
    </location>
</feature>
<dbReference type="HOGENOM" id="CLU_504415_0_0_1"/>
<feature type="region of interest" description="Disordered" evidence="1">
    <location>
        <begin position="97"/>
        <end position="228"/>
    </location>
</feature>
<feature type="region of interest" description="Disordered" evidence="1">
    <location>
        <begin position="261"/>
        <end position="282"/>
    </location>
</feature>
<dbReference type="EMBL" id="BABT02000047">
    <property type="protein sequence ID" value="GAA94844.1"/>
    <property type="molecule type" value="Genomic_DNA"/>
</dbReference>